<feature type="domain" description="HTH lysR-type" evidence="5">
    <location>
        <begin position="7"/>
        <end position="64"/>
    </location>
</feature>
<dbReference type="GO" id="GO:0003700">
    <property type="term" value="F:DNA-binding transcription factor activity"/>
    <property type="evidence" value="ECO:0007669"/>
    <property type="project" value="InterPro"/>
</dbReference>
<evidence type="ECO:0000256" key="2">
    <source>
        <dbReference type="ARBA" id="ARBA00023015"/>
    </source>
</evidence>
<dbReference type="Gene3D" id="1.10.10.10">
    <property type="entry name" value="Winged helix-like DNA-binding domain superfamily/Winged helix DNA-binding domain"/>
    <property type="match status" value="1"/>
</dbReference>
<dbReference type="AlphaFoldDB" id="A0A975P9B7"/>
<evidence type="ECO:0000256" key="3">
    <source>
        <dbReference type="ARBA" id="ARBA00023125"/>
    </source>
</evidence>
<dbReference type="RefSeq" id="WP_215503724.1">
    <property type="nucleotide sequence ID" value="NZ_CP076361.1"/>
</dbReference>
<dbReference type="PRINTS" id="PR00039">
    <property type="entry name" value="HTHLYSR"/>
</dbReference>
<evidence type="ECO:0000256" key="4">
    <source>
        <dbReference type="ARBA" id="ARBA00023163"/>
    </source>
</evidence>
<proteinExistence type="inferred from homology"/>
<dbReference type="Proteomes" id="UP000679352">
    <property type="component" value="Chromosome"/>
</dbReference>
<dbReference type="InterPro" id="IPR000847">
    <property type="entry name" value="LysR_HTH_N"/>
</dbReference>
<keyword evidence="3" id="KW-0238">DNA-binding</keyword>
<gene>
    <name evidence="6" type="ORF">KM031_06530</name>
</gene>
<dbReference type="GO" id="GO:0006351">
    <property type="term" value="P:DNA-templated transcription"/>
    <property type="evidence" value="ECO:0007669"/>
    <property type="project" value="TreeGrafter"/>
</dbReference>
<evidence type="ECO:0000313" key="6">
    <source>
        <dbReference type="EMBL" id="QWK91533.1"/>
    </source>
</evidence>
<dbReference type="SUPFAM" id="SSF53850">
    <property type="entry name" value="Periplasmic binding protein-like II"/>
    <property type="match status" value="1"/>
</dbReference>
<organism evidence="6 7">
    <name type="scientific">Gemmobacter fulvus</name>
    <dbReference type="NCBI Taxonomy" id="2840474"/>
    <lineage>
        <taxon>Bacteria</taxon>
        <taxon>Pseudomonadati</taxon>
        <taxon>Pseudomonadota</taxon>
        <taxon>Alphaproteobacteria</taxon>
        <taxon>Rhodobacterales</taxon>
        <taxon>Paracoccaceae</taxon>
        <taxon>Gemmobacter</taxon>
    </lineage>
</organism>
<dbReference type="EMBL" id="CP076361">
    <property type="protein sequence ID" value="QWK91533.1"/>
    <property type="molecule type" value="Genomic_DNA"/>
</dbReference>
<name>A0A975P9B7_9RHOB</name>
<accession>A0A975P9B7</accession>
<dbReference type="KEGG" id="gfu:KM031_06530"/>
<dbReference type="SUPFAM" id="SSF46785">
    <property type="entry name" value="Winged helix' DNA-binding domain"/>
    <property type="match status" value="1"/>
</dbReference>
<dbReference type="InterPro" id="IPR036388">
    <property type="entry name" value="WH-like_DNA-bd_sf"/>
</dbReference>
<dbReference type="PANTHER" id="PTHR30537:SF26">
    <property type="entry name" value="GLYCINE CLEAVAGE SYSTEM TRANSCRIPTIONAL ACTIVATOR"/>
    <property type="match status" value="1"/>
</dbReference>
<dbReference type="PANTHER" id="PTHR30537">
    <property type="entry name" value="HTH-TYPE TRANSCRIPTIONAL REGULATOR"/>
    <property type="match status" value="1"/>
</dbReference>
<dbReference type="PROSITE" id="PS50931">
    <property type="entry name" value="HTH_LYSR"/>
    <property type="match status" value="1"/>
</dbReference>
<evidence type="ECO:0000256" key="1">
    <source>
        <dbReference type="ARBA" id="ARBA00009437"/>
    </source>
</evidence>
<evidence type="ECO:0000313" key="7">
    <source>
        <dbReference type="Proteomes" id="UP000679352"/>
    </source>
</evidence>
<dbReference type="CDD" id="cd08432">
    <property type="entry name" value="PBP2_GcdR_TrpI_HvrB_AmpR_like"/>
    <property type="match status" value="1"/>
</dbReference>
<dbReference type="InterPro" id="IPR005119">
    <property type="entry name" value="LysR_subst-bd"/>
</dbReference>
<dbReference type="Pfam" id="PF03466">
    <property type="entry name" value="LysR_substrate"/>
    <property type="match status" value="1"/>
</dbReference>
<dbReference type="GO" id="GO:0043565">
    <property type="term" value="F:sequence-specific DNA binding"/>
    <property type="evidence" value="ECO:0007669"/>
    <property type="project" value="TreeGrafter"/>
</dbReference>
<reference evidence="6" key="1">
    <citation type="submission" date="2021-06" db="EMBL/GenBank/DDBJ databases">
        <title>Direct submission.</title>
        <authorList>
            <person name="Lee C.-S."/>
            <person name="Jin L."/>
        </authorList>
    </citation>
    <scope>NUCLEOTIDE SEQUENCE</scope>
    <source>
        <strain evidence="6">Con5</strain>
    </source>
</reference>
<dbReference type="InterPro" id="IPR058163">
    <property type="entry name" value="LysR-type_TF_proteobact-type"/>
</dbReference>
<keyword evidence="2" id="KW-0805">Transcription regulation</keyword>
<evidence type="ECO:0000259" key="5">
    <source>
        <dbReference type="PROSITE" id="PS50931"/>
    </source>
</evidence>
<dbReference type="Pfam" id="PF00126">
    <property type="entry name" value="HTH_1"/>
    <property type="match status" value="1"/>
</dbReference>
<sequence length="294" mass="30977">MQDPGLPSLNALRAFEAAGRGLSFRAAADALGVTQGAVAQQVRGLEAQLGLALFHRLPKGLSLTDAGVRYLAEVQGAFETIRRATADLRQHPQALRLSVTPSFASKWLLPRLPSFAESHPGMDLHIHASEAVSPLGAGGVDLAVRQLSGPLTGGLRADLLFAGQVIAVASPDLMRGRVLPLAQGEFAAFALLDDAHGHWPAFLGPDVRPVTAALRFNQTALAIDAAIAGQGIALASRCLVADALASARLVQVSAQVLQTGRDFYVVSQRLAHLPEPVRALRDWLLAEARQEVGA</sequence>
<comment type="similarity">
    <text evidence="1">Belongs to the LysR transcriptional regulatory family.</text>
</comment>
<keyword evidence="7" id="KW-1185">Reference proteome</keyword>
<protein>
    <submittedName>
        <fullName evidence="6">LysR family transcriptional regulator</fullName>
    </submittedName>
</protein>
<dbReference type="InterPro" id="IPR036390">
    <property type="entry name" value="WH_DNA-bd_sf"/>
</dbReference>
<dbReference type="Gene3D" id="3.40.190.10">
    <property type="entry name" value="Periplasmic binding protein-like II"/>
    <property type="match status" value="2"/>
</dbReference>
<keyword evidence="4" id="KW-0804">Transcription</keyword>